<feature type="transmembrane region" description="Helical" evidence="1">
    <location>
        <begin position="99"/>
        <end position="118"/>
    </location>
</feature>
<evidence type="ECO:0000313" key="3">
    <source>
        <dbReference type="Proteomes" id="UP000007041"/>
    </source>
</evidence>
<accession>E3PY79</accession>
<keyword evidence="1" id="KW-0812">Transmembrane</keyword>
<gene>
    <name evidence="2" type="ordered locus">CLOST_1274</name>
</gene>
<protein>
    <submittedName>
        <fullName evidence="2">Uncharacterized protein</fullName>
    </submittedName>
</protein>
<proteinExistence type="predicted"/>
<keyword evidence="1" id="KW-0472">Membrane</keyword>
<evidence type="ECO:0000256" key="1">
    <source>
        <dbReference type="SAM" id="Phobius"/>
    </source>
</evidence>
<name>E3PY79_ACESD</name>
<organism evidence="2 3">
    <name type="scientific">Acetoanaerobium sticklandii (strain ATCC 12662 / DSM 519 / JCM 1433 / CCUG 9281 / NCIMB 10654 / HF)</name>
    <name type="common">Clostridium sticklandii</name>
    <dbReference type="NCBI Taxonomy" id="499177"/>
    <lineage>
        <taxon>Bacteria</taxon>
        <taxon>Bacillati</taxon>
        <taxon>Bacillota</taxon>
        <taxon>Clostridia</taxon>
        <taxon>Peptostreptococcales</taxon>
        <taxon>Filifactoraceae</taxon>
        <taxon>Acetoanaerobium</taxon>
    </lineage>
</organism>
<dbReference type="RefSeq" id="WP_013361487.1">
    <property type="nucleotide sequence ID" value="NC_014614.1"/>
</dbReference>
<dbReference type="BioCyc" id="CSTI499177:GJE9-1322-MONOMER"/>
<dbReference type="HOGENOM" id="CLU_1719195_0_0_9"/>
<dbReference type="AlphaFoldDB" id="E3PY79"/>
<reference evidence="3" key="1">
    <citation type="journal article" date="2010" name="BMC Genomics">
        <title>Clostridium sticklandii, a specialist in amino acid degradation:revisiting its metabolism through its genome sequence.</title>
        <authorList>
            <person name="Fonknechten N."/>
            <person name="Chaussonnerie S."/>
            <person name="Tricot S."/>
            <person name="Lajus A."/>
            <person name="Andreesen J.R."/>
            <person name="Perchat N."/>
            <person name="Pelletier E."/>
            <person name="Gouyvenoux M."/>
            <person name="Barbe V."/>
            <person name="Salanoubat M."/>
            <person name="Le Paslier D."/>
            <person name="Weissenbach J."/>
            <person name="Cohen G.N."/>
            <person name="Kreimeyer A."/>
        </authorList>
    </citation>
    <scope>NUCLEOTIDE SEQUENCE [LARGE SCALE GENOMIC DNA]</scope>
    <source>
        <strain evidence="3">ATCC 12662 / DSM 519 / JCM 1433 / CCUG 9281 / NCIMB 10654 / HF</strain>
    </source>
</reference>
<dbReference type="KEGG" id="cst:CLOST_1274"/>
<dbReference type="GeneID" id="35559544"/>
<keyword evidence="1" id="KW-1133">Transmembrane helix</keyword>
<dbReference type="EMBL" id="FP565809">
    <property type="protein sequence ID" value="CBH21394.1"/>
    <property type="molecule type" value="Genomic_DNA"/>
</dbReference>
<dbReference type="STRING" id="1511.CLOST_1274"/>
<keyword evidence="3" id="KW-1185">Reference proteome</keyword>
<evidence type="ECO:0000313" key="2">
    <source>
        <dbReference type="EMBL" id="CBH21394.1"/>
    </source>
</evidence>
<dbReference type="Proteomes" id="UP000007041">
    <property type="component" value="Chromosome"/>
</dbReference>
<sequence length="152" mass="17279">MTKNEYRQFITEIEFVGKDKKFSGIIDKIGKSMSFKSANKILGDKKKAYDFMIINLFSKYRIDKPDLCDDLDKIWKQVYCEDNKKNSKKNSGLKTGMRLATLLGPAGMAFGAVTGLAISSTEIAKMQIAMDNYIKKTSEFCNECGKDYIDEY</sequence>